<proteinExistence type="predicted"/>
<dbReference type="eggNOG" id="COG1961">
    <property type="taxonomic scope" value="Bacteria"/>
</dbReference>
<accession>K1MC01</accession>
<dbReference type="Pfam" id="PF00239">
    <property type="entry name" value="Resolvase"/>
    <property type="match status" value="1"/>
</dbReference>
<dbReference type="RefSeq" id="WP_006702227.1">
    <property type="nucleotide sequence ID" value="NZ_JH932302.1"/>
</dbReference>
<dbReference type="Pfam" id="PF07508">
    <property type="entry name" value="Recombinase"/>
    <property type="match status" value="1"/>
</dbReference>
<dbReference type="InterPro" id="IPR038109">
    <property type="entry name" value="DNA_bind_recomb_sf"/>
</dbReference>
<protein>
    <recommendedName>
        <fullName evidence="6">Resolvase/invertase-type recombinase catalytic domain-containing protein</fullName>
    </recommendedName>
</protein>
<name>K1MC01_9LACT</name>
<dbReference type="InterPro" id="IPR050639">
    <property type="entry name" value="SSR_resolvase"/>
</dbReference>
<dbReference type="SUPFAM" id="SSF53041">
    <property type="entry name" value="Resolvase-like"/>
    <property type="match status" value="1"/>
</dbReference>
<dbReference type="InterPro" id="IPR036162">
    <property type="entry name" value="Resolvase-like_N_sf"/>
</dbReference>
<evidence type="ECO:0000259" key="3">
    <source>
        <dbReference type="PROSITE" id="PS51737"/>
    </source>
</evidence>
<dbReference type="EMBL" id="AGZE01000038">
    <property type="protein sequence ID" value="EKB53569.1"/>
    <property type="molecule type" value="Genomic_DNA"/>
</dbReference>
<dbReference type="PANTHER" id="PTHR30461:SF23">
    <property type="entry name" value="DNA RECOMBINASE-RELATED"/>
    <property type="match status" value="1"/>
</dbReference>
<feature type="domain" description="Resolvase/invertase-type recombinase catalytic" evidence="2">
    <location>
        <begin position="30"/>
        <end position="178"/>
    </location>
</feature>
<dbReference type="Proteomes" id="UP000005147">
    <property type="component" value="Unassembled WGS sequence"/>
</dbReference>
<dbReference type="HOGENOM" id="CLU_010686_0_5_9"/>
<feature type="domain" description="Recombinase" evidence="3">
    <location>
        <begin position="187"/>
        <end position="313"/>
    </location>
</feature>
<organism evidence="4 5">
    <name type="scientific">Falseniella ignava CCUG 37419</name>
    <dbReference type="NCBI Taxonomy" id="883112"/>
    <lineage>
        <taxon>Bacteria</taxon>
        <taxon>Bacillati</taxon>
        <taxon>Bacillota</taxon>
        <taxon>Bacilli</taxon>
        <taxon>Lactobacillales</taxon>
        <taxon>Aerococcaceae</taxon>
        <taxon>Falseniella</taxon>
    </lineage>
</organism>
<dbReference type="Gene3D" id="3.90.1750.20">
    <property type="entry name" value="Putative Large Serine Recombinase, Chain B, Domain 2"/>
    <property type="match status" value="1"/>
</dbReference>
<dbReference type="CDD" id="cd00338">
    <property type="entry name" value="Ser_Recombinase"/>
    <property type="match status" value="1"/>
</dbReference>
<keyword evidence="1" id="KW-0175">Coiled coil</keyword>
<dbReference type="Pfam" id="PF13408">
    <property type="entry name" value="Zn_ribbon_recom"/>
    <property type="match status" value="1"/>
</dbReference>
<dbReference type="SMART" id="SM00857">
    <property type="entry name" value="Resolvase"/>
    <property type="match status" value="1"/>
</dbReference>
<evidence type="ECO:0008006" key="6">
    <source>
        <dbReference type="Google" id="ProtNLM"/>
    </source>
</evidence>
<sequence length="523" mass="60699">MKEKQSNIIYIPARRRIKTDSEDSNRGKLRVAAYCRVSTESEEQAGSFTTQVNHYTNYISKNPEWQLVDIFADEGITGTNTKNRKEFNRMIDECMAGEIDLIITKSISRFARNTVDCLNYIRQLKEKRVAVFFEKENINTLDSTGEILITIMASLAQQESESISKNIKLGLQYRYQAGQVRFNTTNFLGYDTDETGHLIINEKQAKVVKRIFKEYLEGKGTGIIARGLMEDGILTGSGRLIWSGNDINRIISNEKYMGDALLQKTYTVDCLTKERVKNDGTVPQYYIEDNHEPIVSKEVFNLAQQEKARRSNLYSGKRKQKRVYQGKYALSGKVICEHCGDIFRRVKWNSRGSKATVWRCVTRLTDHTQCQARTVKEDLLHEAVLEAINEFIGDKGNYLKVLEKNITQVLNNKYDETAEDVDNQLHDLQKQLYQFANQKEDYERIAERIFKLRERKQQLLIENATNEEKRRRWSDIKAFLKTQHTRLEEYGEGLTNRLVEGVVIKDECIEVELKTRDIINIDK</sequence>
<dbReference type="Gene3D" id="3.40.50.1390">
    <property type="entry name" value="Resolvase, N-terminal catalytic domain"/>
    <property type="match status" value="1"/>
</dbReference>
<dbReference type="InterPro" id="IPR025827">
    <property type="entry name" value="Zn_ribbon_recom_dom"/>
</dbReference>
<evidence type="ECO:0000313" key="5">
    <source>
        <dbReference type="Proteomes" id="UP000005147"/>
    </source>
</evidence>
<evidence type="ECO:0000256" key="1">
    <source>
        <dbReference type="SAM" id="Coils"/>
    </source>
</evidence>
<dbReference type="InterPro" id="IPR011109">
    <property type="entry name" value="DNA_bind_recombinase_dom"/>
</dbReference>
<dbReference type="GO" id="GO:0003677">
    <property type="term" value="F:DNA binding"/>
    <property type="evidence" value="ECO:0007669"/>
    <property type="project" value="InterPro"/>
</dbReference>
<comment type="caution">
    <text evidence="4">The sequence shown here is derived from an EMBL/GenBank/DDBJ whole genome shotgun (WGS) entry which is preliminary data.</text>
</comment>
<dbReference type="InterPro" id="IPR006119">
    <property type="entry name" value="Resolv_N"/>
</dbReference>
<dbReference type="STRING" id="883112.HMPREF9707_01594"/>
<feature type="coiled-coil region" evidence="1">
    <location>
        <begin position="411"/>
        <end position="462"/>
    </location>
</feature>
<dbReference type="PATRIC" id="fig|883112.3.peg.1592"/>
<keyword evidence="5" id="KW-1185">Reference proteome</keyword>
<evidence type="ECO:0000313" key="4">
    <source>
        <dbReference type="EMBL" id="EKB53569.1"/>
    </source>
</evidence>
<dbReference type="PROSITE" id="PS51737">
    <property type="entry name" value="RECOMBINASE_DNA_BIND"/>
    <property type="match status" value="1"/>
</dbReference>
<dbReference type="PANTHER" id="PTHR30461">
    <property type="entry name" value="DNA-INVERTASE FROM LAMBDOID PROPHAGE"/>
    <property type="match status" value="1"/>
</dbReference>
<evidence type="ECO:0000259" key="2">
    <source>
        <dbReference type="PROSITE" id="PS51736"/>
    </source>
</evidence>
<gene>
    <name evidence="4" type="ORF">HMPREF9707_01594</name>
</gene>
<dbReference type="AlphaFoldDB" id="K1MC01"/>
<reference evidence="4 5" key="1">
    <citation type="submission" date="2012-07" db="EMBL/GenBank/DDBJ databases">
        <title>The Genome Sequence of Facklamia ignava CCUG 37419.</title>
        <authorList>
            <consortium name="The Broad Institute Genome Sequencing Platform"/>
            <person name="Earl A."/>
            <person name="Ward D."/>
            <person name="Feldgarden M."/>
            <person name="Gevers D."/>
            <person name="Huys G."/>
            <person name="Walker B."/>
            <person name="Young S.K."/>
            <person name="Zeng Q."/>
            <person name="Gargeya S."/>
            <person name="Fitzgerald M."/>
            <person name="Haas B."/>
            <person name="Abouelleil A."/>
            <person name="Alvarado L."/>
            <person name="Arachchi H.M."/>
            <person name="Berlin A.M."/>
            <person name="Chapman S.B."/>
            <person name="Goldberg J."/>
            <person name="Griggs A."/>
            <person name="Gujja S."/>
            <person name="Hansen M."/>
            <person name="Howarth C."/>
            <person name="Imamovic A."/>
            <person name="Larimer J."/>
            <person name="McCowen C."/>
            <person name="Montmayeur A."/>
            <person name="Murphy C."/>
            <person name="Neiman D."/>
            <person name="Pearson M."/>
            <person name="Priest M."/>
            <person name="Roberts A."/>
            <person name="Saif S."/>
            <person name="Shea T."/>
            <person name="Sisk P."/>
            <person name="Sykes S."/>
            <person name="Wortman J."/>
            <person name="Nusbaum C."/>
            <person name="Birren B."/>
        </authorList>
    </citation>
    <scope>NUCLEOTIDE SEQUENCE [LARGE SCALE GENOMIC DNA]</scope>
    <source>
        <strain evidence="4 5">CCUG 37419</strain>
    </source>
</reference>
<dbReference type="GO" id="GO:0000150">
    <property type="term" value="F:DNA strand exchange activity"/>
    <property type="evidence" value="ECO:0007669"/>
    <property type="project" value="InterPro"/>
</dbReference>
<dbReference type="PROSITE" id="PS51736">
    <property type="entry name" value="RECOMBINASES_3"/>
    <property type="match status" value="1"/>
</dbReference>